<dbReference type="SMART" id="SM00220">
    <property type="entry name" value="S_TKc"/>
    <property type="match status" value="1"/>
</dbReference>
<feature type="region of interest" description="Disordered" evidence="9">
    <location>
        <begin position="460"/>
        <end position="696"/>
    </location>
</feature>
<feature type="compositionally biased region" description="Basic residues" evidence="9">
    <location>
        <begin position="462"/>
        <end position="471"/>
    </location>
</feature>
<gene>
    <name evidence="11" type="ORF">XA68_17557</name>
</gene>
<dbReference type="AlphaFoldDB" id="A0A2A9P4M6"/>
<dbReference type="EMBL" id="LAZP02000750">
    <property type="protein sequence ID" value="PFH55830.1"/>
    <property type="molecule type" value="Genomic_DNA"/>
</dbReference>
<dbReference type="EC" id="2.7.11.1" evidence="1"/>
<evidence type="ECO:0000256" key="9">
    <source>
        <dbReference type="SAM" id="MobiDB-lite"/>
    </source>
</evidence>
<dbReference type="Pfam" id="PF00069">
    <property type="entry name" value="Pkinase"/>
    <property type="match status" value="1"/>
</dbReference>
<comment type="caution">
    <text evidence="11">The sequence shown here is derived from an EMBL/GenBank/DDBJ whole genome shotgun (WGS) entry which is preliminary data.</text>
</comment>
<dbReference type="InterPro" id="IPR050660">
    <property type="entry name" value="NEK_Ser/Thr_kinase"/>
</dbReference>
<protein>
    <recommendedName>
        <fullName evidence="1">non-specific serine/threonine protein kinase</fullName>
        <ecNumber evidence="1">2.7.11.1</ecNumber>
    </recommendedName>
</protein>
<dbReference type="SUPFAM" id="SSF56112">
    <property type="entry name" value="Protein kinase-like (PK-like)"/>
    <property type="match status" value="1"/>
</dbReference>
<dbReference type="PROSITE" id="PS00108">
    <property type="entry name" value="PROTEIN_KINASE_ST"/>
    <property type="match status" value="1"/>
</dbReference>
<reference evidence="11 12" key="1">
    <citation type="journal article" date="2015" name="BMC Genomics">
        <title>Gene expression during zombie ant biting behavior reflects the complexity underlying fungal parasitic behavioral manipulation.</title>
        <authorList>
            <person name="de Bekker C."/>
            <person name="Ohm R.A."/>
            <person name="Loreto R.G."/>
            <person name="Sebastian A."/>
            <person name="Albert I."/>
            <person name="Merrow M."/>
            <person name="Brachmann A."/>
            <person name="Hughes D.P."/>
        </authorList>
    </citation>
    <scope>NUCLEOTIDE SEQUENCE [LARGE SCALE GENOMIC DNA]</scope>
    <source>
        <strain evidence="11 12">SC16a</strain>
    </source>
</reference>
<evidence type="ECO:0000256" key="8">
    <source>
        <dbReference type="ARBA" id="ARBA00048679"/>
    </source>
</evidence>
<feature type="compositionally biased region" description="Low complexity" evidence="9">
    <location>
        <begin position="580"/>
        <end position="591"/>
    </location>
</feature>
<evidence type="ECO:0000313" key="11">
    <source>
        <dbReference type="EMBL" id="PFH55830.1"/>
    </source>
</evidence>
<dbReference type="GO" id="GO:0005634">
    <property type="term" value="C:nucleus"/>
    <property type="evidence" value="ECO:0007669"/>
    <property type="project" value="TreeGrafter"/>
</dbReference>
<dbReference type="PANTHER" id="PTHR43671">
    <property type="entry name" value="SERINE/THREONINE-PROTEIN KINASE NEK"/>
    <property type="match status" value="1"/>
</dbReference>
<evidence type="ECO:0000256" key="1">
    <source>
        <dbReference type="ARBA" id="ARBA00012513"/>
    </source>
</evidence>
<accession>A0A2A9P4M6</accession>
<proteinExistence type="predicted"/>
<comment type="catalytic activity">
    <reaction evidence="8">
        <text>L-seryl-[protein] + ATP = O-phospho-L-seryl-[protein] + ADP + H(+)</text>
        <dbReference type="Rhea" id="RHEA:17989"/>
        <dbReference type="Rhea" id="RHEA-COMP:9863"/>
        <dbReference type="Rhea" id="RHEA-COMP:11604"/>
        <dbReference type="ChEBI" id="CHEBI:15378"/>
        <dbReference type="ChEBI" id="CHEBI:29999"/>
        <dbReference type="ChEBI" id="CHEBI:30616"/>
        <dbReference type="ChEBI" id="CHEBI:83421"/>
        <dbReference type="ChEBI" id="CHEBI:456216"/>
        <dbReference type="EC" id="2.7.11.1"/>
    </reaction>
</comment>
<evidence type="ECO:0000256" key="7">
    <source>
        <dbReference type="ARBA" id="ARBA00047899"/>
    </source>
</evidence>
<dbReference type="Proteomes" id="UP000037136">
    <property type="component" value="Unassembled WGS sequence"/>
</dbReference>
<sequence length="696" mass="77683">MGDGRHGWTTVGPGIPNQCACEAEQELREREAIAAWSCDDHWPGIDKPPRDFDAKRFDARLIKLDDLGKGGAGCVDKVVYDAVALARKRIVRPRGRTIDDLRQEGLTMAKLDHRHVVKLVATYAPRAFELCLLIWPAAVCSLTVLLDDVEALRVGDGDADDIVGRLTALGLRSDDQSPLDFLAALLGCVARAMAYCHAQGVRHLDIKPHNILLKPDRVYLADFGISRDVSGQDHTTIDDVPGTEKWRAPELCSEHGSSMQLSDMYSLGLVFLNIATVLYGARLADFEDAMRYSPRLSLRDRRRVREDKIKRHLGRLTDQARVIPRFIFTHEGQETVRPRPIVSLISHMVTSNPRSRLSAEKVDEKLSTMGGIHQIYHADCCKRPVAWVEDKWDRKLTDLASLKAKNEQQLRRIRELEGKDETYEARIDSARKAHEHDIATLQALLRDAENKCHRLELEKATRRNLHGHGAHSRPAVPGPRRQGPSTSVKPRPAPPSCQPSQQRKWTESPESWTVGAETVVPPPPRRTHDAIGLVDKGQRSPGPLTEYRLRSRGSGSKLPLPVTPGRGDATPVLNFEHSMTDSSMTSSVFSRRSVETAPTPTDGSPQLYRRPPAKDEQQPQRQHKQWTELPPRQRDRRAMPSRPVLSMTSSAMSSPRALQSEPTSRNGGALDDSTARPVIPSLQPAKSWADVAKLEE</sequence>
<evidence type="ECO:0000256" key="2">
    <source>
        <dbReference type="ARBA" id="ARBA00022527"/>
    </source>
</evidence>
<evidence type="ECO:0000256" key="4">
    <source>
        <dbReference type="ARBA" id="ARBA00022741"/>
    </source>
</evidence>
<name>A0A2A9P4M6_OPHUN</name>
<feature type="compositionally biased region" description="Polar residues" evidence="9">
    <location>
        <begin position="498"/>
        <end position="511"/>
    </location>
</feature>
<dbReference type="OrthoDB" id="248923at2759"/>
<organism evidence="11 12">
    <name type="scientific">Ophiocordyceps unilateralis</name>
    <name type="common">Zombie-ant fungus</name>
    <name type="synonym">Torrubia unilateralis</name>
    <dbReference type="NCBI Taxonomy" id="268505"/>
    <lineage>
        <taxon>Eukaryota</taxon>
        <taxon>Fungi</taxon>
        <taxon>Dikarya</taxon>
        <taxon>Ascomycota</taxon>
        <taxon>Pezizomycotina</taxon>
        <taxon>Sordariomycetes</taxon>
        <taxon>Hypocreomycetidae</taxon>
        <taxon>Hypocreales</taxon>
        <taxon>Ophiocordycipitaceae</taxon>
        <taxon>Ophiocordyceps</taxon>
    </lineage>
</organism>
<dbReference type="STRING" id="268505.A0A2A9P4M6"/>
<evidence type="ECO:0000256" key="5">
    <source>
        <dbReference type="ARBA" id="ARBA00022777"/>
    </source>
</evidence>
<dbReference type="Gene3D" id="1.10.510.10">
    <property type="entry name" value="Transferase(Phosphotransferase) domain 1"/>
    <property type="match status" value="1"/>
</dbReference>
<keyword evidence="5" id="KW-0418">Kinase</keyword>
<dbReference type="GO" id="GO:0004674">
    <property type="term" value="F:protein serine/threonine kinase activity"/>
    <property type="evidence" value="ECO:0007669"/>
    <property type="project" value="UniProtKB-KW"/>
</dbReference>
<dbReference type="CDD" id="cd00180">
    <property type="entry name" value="PKc"/>
    <property type="match status" value="1"/>
</dbReference>
<dbReference type="PROSITE" id="PS50011">
    <property type="entry name" value="PROTEIN_KINASE_DOM"/>
    <property type="match status" value="1"/>
</dbReference>
<dbReference type="GO" id="GO:0005524">
    <property type="term" value="F:ATP binding"/>
    <property type="evidence" value="ECO:0007669"/>
    <property type="project" value="UniProtKB-KW"/>
</dbReference>
<keyword evidence="3" id="KW-0808">Transferase</keyword>
<keyword evidence="12" id="KW-1185">Reference proteome</keyword>
<evidence type="ECO:0000313" key="12">
    <source>
        <dbReference type="Proteomes" id="UP000037136"/>
    </source>
</evidence>
<keyword evidence="6" id="KW-0067">ATP-binding</keyword>
<evidence type="ECO:0000256" key="6">
    <source>
        <dbReference type="ARBA" id="ARBA00022840"/>
    </source>
</evidence>
<dbReference type="InterPro" id="IPR008271">
    <property type="entry name" value="Ser/Thr_kinase_AS"/>
</dbReference>
<dbReference type="InterPro" id="IPR000719">
    <property type="entry name" value="Prot_kinase_dom"/>
</dbReference>
<reference evidence="11 12" key="2">
    <citation type="journal article" date="2017" name="Sci. Rep.">
        <title>Ant-infecting Ophiocordyceps genomes reveal a high diversity of potential behavioral manipulation genes and a possible major role for enterotoxins.</title>
        <authorList>
            <person name="de Bekker C."/>
            <person name="Ohm R.A."/>
            <person name="Evans H.C."/>
            <person name="Brachmann A."/>
            <person name="Hughes D.P."/>
        </authorList>
    </citation>
    <scope>NUCLEOTIDE SEQUENCE [LARGE SCALE GENOMIC DNA]</scope>
    <source>
        <strain evidence="11 12">SC16a</strain>
    </source>
</reference>
<keyword evidence="2" id="KW-0723">Serine/threonine-protein kinase</keyword>
<keyword evidence="4" id="KW-0547">Nucleotide-binding</keyword>
<feature type="domain" description="Protein kinase" evidence="10">
    <location>
        <begin position="61"/>
        <end position="376"/>
    </location>
</feature>
<feature type="compositionally biased region" description="Polar residues" evidence="9">
    <location>
        <begin position="646"/>
        <end position="666"/>
    </location>
</feature>
<dbReference type="PANTHER" id="PTHR43671:SF98">
    <property type="entry name" value="SERINE_THREONINE-PROTEIN KINASE NEK11"/>
    <property type="match status" value="1"/>
</dbReference>
<comment type="catalytic activity">
    <reaction evidence="7">
        <text>L-threonyl-[protein] + ATP = O-phospho-L-threonyl-[protein] + ADP + H(+)</text>
        <dbReference type="Rhea" id="RHEA:46608"/>
        <dbReference type="Rhea" id="RHEA-COMP:11060"/>
        <dbReference type="Rhea" id="RHEA-COMP:11605"/>
        <dbReference type="ChEBI" id="CHEBI:15378"/>
        <dbReference type="ChEBI" id="CHEBI:30013"/>
        <dbReference type="ChEBI" id="CHEBI:30616"/>
        <dbReference type="ChEBI" id="CHEBI:61977"/>
        <dbReference type="ChEBI" id="CHEBI:456216"/>
        <dbReference type="EC" id="2.7.11.1"/>
    </reaction>
</comment>
<evidence type="ECO:0000259" key="10">
    <source>
        <dbReference type="PROSITE" id="PS50011"/>
    </source>
</evidence>
<dbReference type="InterPro" id="IPR011009">
    <property type="entry name" value="Kinase-like_dom_sf"/>
</dbReference>
<evidence type="ECO:0000256" key="3">
    <source>
        <dbReference type="ARBA" id="ARBA00022679"/>
    </source>
</evidence>